<dbReference type="EMBL" id="JAIWYP010000010">
    <property type="protein sequence ID" value="KAH3754482.1"/>
    <property type="molecule type" value="Genomic_DNA"/>
</dbReference>
<keyword evidence="2" id="KW-1185">Reference proteome</keyword>
<protein>
    <submittedName>
        <fullName evidence="1">Uncharacterized protein</fullName>
    </submittedName>
</protein>
<dbReference type="AlphaFoldDB" id="A0A9D4IBZ1"/>
<comment type="caution">
    <text evidence="1">The sequence shown here is derived from an EMBL/GenBank/DDBJ whole genome shotgun (WGS) entry which is preliminary data.</text>
</comment>
<accession>A0A9D4IBZ1</accession>
<organism evidence="1 2">
    <name type="scientific">Dreissena polymorpha</name>
    <name type="common">Zebra mussel</name>
    <name type="synonym">Mytilus polymorpha</name>
    <dbReference type="NCBI Taxonomy" id="45954"/>
    <lineage>
        <taxon>Eukaryota</taxon>
        <taxon>Metazoa</taxon>
        <taxon>Spiralia</taxon>
        <taxon>Lophotrochozoa</taxon>
        <taxon>Mollusca</taxon>
        <taxon>Bivalvia</taxon>
        <taxon>Autobranchia</taxon>
        <taxon>Heteroconchia</taxon>
        <taxon>Euheterodonta</taxon>
        <taxon>Imparidentia</taxon>
        <taxon>Neoheterodontei</taxon>
        <taxon>Myida</taxon>
        <taxon>Dreissenoidea</taxon>
        <taxon>Dreissenidae</taxon>
        <taxon>Dreissena</taxon>
    </lineage>
</organism>
<reference evidence="1" key="1">
    <citation type="journal article" date="2019" name="bioRxiv">
        <title>The Genome of the Zebra Mussel, Dreissena polymorpha: A Resource for Invasive Species Research.</title>
        <authorList>
            <person name="McCartney M.A."/>
            <person name="Auch B."/>
            <person name="Kono T."/>
            <person name="Mallez S."/>
            <person name="Zhang Y."/>
            <person name="Obille A."/>
            <person name="Becker A."/>
            <person name="Abrahante J.E."/>
            <person name="Garbe J."/>
            <person name="Badalamenti J.P."/>
            <person name="Herman A."/>
            <person name="Mangelson H."/>
            <person name="Liachko I."/>
            <person name="Sullivan S."/>
            <person name="Sone E.D."/>
            <person name="Koren S."/>
            <person name="Silverstein K.A.T."/>
            <person name="Beckman K.B."/>
            <person name="Gohl D.M."/>
        </authorList>
    </citation>
    <scope>NUCLEOTIDE SEQUENCE</scope>
    <source>
        <strain evidence="1">Duluth1</strain>
        <tissue evidence="1">Whole animal</tissue>
    </source>
</reference>
<proteinExistence type="predicted"/>
<name>A0A9D4IBZ1_DREPO</name>
<evidence type="ECO:0000313" key="1">
    <source>
        <dbReference type="EMBL" id="KAH3754482.1"/>
    </source>
</evidence>
<evidence type="ECO:0000313" key="2">
    <source>
        <dbReference type="Proteomes" id="UP000828390"/>
    </source>
</evidence>
<gene>
    <name evidence="1" type="ORF">DPMN_189157</name>
</gene>
<sequence>MLKRYLWDIIGLAKVWWLGCGIQSTDDEHKIWLNVEDSTGSRSSLGRRLSIAS</sequence>
<reference evidence="1" key="2">
    <citation type="submission" date="2020-11" db="EMBL/GenBank/DDBJ databases">
        <authorList>
            <person name="McCartney M.A."/>
            <person name="Auch B."/>
            <person name="Kono T."/>
            <person name="Mallez S."/>
            <person name="Becker A."/>
            <person name="Gohl D.M."/>
            <person name="Silverstein K.A.T."/>
            <person name="Koren S."/>
            <person name="Bechman K.B."/>
            <person name="Herman A."/>
            <person name="Abrahante J.E."/>
            <person name="Garbe J."/>
        </authorList>
    </citation>
    <scope>NUCLEOTIDE SEQUENCE</scope>
    <source>
        <strain evidence="1">Duluth1</strain>
        <tissue evidence="1">Whole animal</tissue>
    </source>
</reference>
<dbReference type="Proteomes" id="UP000828390">
    <property type="component" value="Unassembled WGS sequence"/>
</dbReference>